<organism evidence="2 3">
    <name type="scientific">Ignisphaera aggregans (strain DSM 17230 / JCM 13409 / AQ1.S1)</name>
    <dbReference type="NCBI Taxonomy" id="583356"/>
    <lineage>
        <taxon>Archaea</taxon>
        <taxon>Thermoproteota</taxon>
        <taxon>Thermoprotei</taxon>
        <taxon>Desulfurococcales</taxon>
        <taxon>Desulfurococcaceae</taxon>
        <taxon>Ignisphaera</taxon>
    </lineage>
</organism>
<dbReference type="Proteomes" id="UP000001304">
    <property type="component" value="Chromosome"/>
</dbReference>
<dbReference type="CDD" id="cd04301">
    <property type="entry name" value="NAT_SF"/>
    <property type="match status" value="1"/>
</dbReference>
<dbReference type="Gene3D" id="3.40.630.30">
    <property type="match status" value="1"/>
</dbReference>
<dbReference type="InterPro" id="IPR016181">
    <property type="entry name" value="Acyl_CoA_acyltransferase"/>
</dbReference>
<gene>
    <name evidence="2" type="ordered locus">Igag_0987</name>
</gene>
<dbReference type="EMBL" id="CP002098">
    <property type="protein sequence ID" value="ADM27802.1"/>
    <property type="molecule type" value="Genomic_DNA"/>
</dbReference>
<dbReference type="InterPro" id="IPR000182">
    <property type="entry name" value="GNAT_dom"/>
</dbReference>
<protein>
    <submittedName>
        <fullName evidence="2">GCN5-related N-acetyltransferase</fullName>
    </submittedName>
</protein>
<dbReference type="Pfam" id="PF00583">
    <property type="entry name" value="Acetyltransf_1"/>
    <property type="match status" value="1"/>
</dbReference>
<dbReference type="HOGENOM" id="CLU_1340792_0_0_2"/>
<keyword evidence="2" id="KW-0808">Transferase</keyword>
<reference evidence="2 3" key="1">
    <citation type="journal article" date="2010" name="Stand. Genomic Sci.">
        <title>Complete genome sequence of Ignisphaera aggregans type strain (AQ1.S1).</title>
        <authorList>
            <person name="Goker M."/>
            <person name="Held B."/>
            <person name="Lapidus A."/>
            <person name="Nolan M."/>
            <person name="Spring S."/>
            <person name="Yasawong M."/>
            <person name="Lucas S."/>
            <person name="Glavina Del Rio T."/>
            <person name="Tice H."/>
            <person name="Cheng J.F."/>
            <person name="Goodwin L."/>
            <person name="Tapia R."/>
            <person name="Pitluck S."/>
            <person name="Liolios K."/>
            <person name="Ivanova N."/>
            <person name="Mavromatis K."/>
            <person name="Mikhailova N."/>
            <person name="Pati A."/>
            <person name="Chen A."/>
            <person name="Palaniappan K."/>
            <person name="Brambilla E."/>
            <person name="Land M."/>
            <person name="Hauser L."/>
            <person name="Chang Y.J."/>
            <person name="Jeffries C.D."/>
            <person name="Brettin T."/>
            <person name="Detter J.C."/>
            <person name="Han C."/>
            <person name="Rohde M."/>
            <person name="Sikorski J."/>
            <person name="Woyke T."/>
            <person name="Bristow J."/>
            <person name="Eisen J.A."/>
            <person name="Markowitz V."/>
            <person name="Hugenholtz P."/>
            <person name="Kyrpides N.C."/>
            <person name="Klenk H.P."/>
        </authorList>
    </citation>
    <scope>NUCLEOTIDE SEQUENCE [LARGE SCALE GENOMIC DNA]</scope>
    <source>
        <strain evidence="3">DSM 17230 / JCM 13409 / AQ1.S1</strain>
    </source>
</reference>
<sequence length="194" mass="22145">MVIVKECYSDCIDIIRNVIERSMGWFHAYYASACIDIGRCGGVVALDRDVVGVGVFYKVDLKPYAIGVIYYVAVDERYRGKGIGKMIVSSIEELLDSDSLGYYVASTRSGNIGSRKMFQDLGYIEVYLDDLDSDLYEAVLQAVCAYEDDILSIKTVRNSIEYLYKMLRDENNLKIVRDVWRVQCYGLWRKLRGA</sequence>
<dbReference type="BioCyc" id="IAGG583356:GHAH-970-MONOMER"/>
<proteinExistence type="predicted"/>
<dbReference type="GO" id="GO:0016747">
    <property type="term" value="F:acyltransferase activity, transferring groups other than amino-acyl groups"/>
    <property type="evidence" value="ECO:0007669"/>
    <property type="project" value="InterPro"/>
</dbReference>
<dbReference type="AlphaFoldDB" id="E0SNK6"/>
<dbReference type="SUPFAM" id="SSF55729">
    <property type="entry name" value="Acyl-CoA N-acyltransferases (Nat)"/>
    <property type="match status" value="1"/>
</dbReference>
<accession>E0SNK6</accession>
<feature type="domain" description="N-acetyltransferase" evidence="1">
    <location>
        <begin position="2"/>
        <end position="142"/>
    </location>
</feature>
<keyword evidence="3" id="KW-1185">Reference proteome</keyword>
<evidence type="ECO:0000313" key="3">
    <source>
        <dbReference type="Proteomes" id="UP000001304"/>
    </source>
</evidence>
<evidence type="ECO:0000259" key="1">
    <source>
        <dbReference type="PROSITE" id="PS51186"/>
    </source>
</evidence>
<name>E0SNK6_IGNAA</name>
<dbReference type="PROSITE" id="PS51186">
    <property type="entry name" value="GNAT"/>
    <property type="match status" value="1"/>
</dbReference>
<dbReference type="KEGG" id="iag:Igag_0987"/>
<evidence type="ECO:0000313" key="2">
    <source>
        <dbReference type="EMBL" id="ADM27802.1"/>
    </source>
</evidence>